<organism evidence="1 2">
    <name type="scientific">Rubripirellula reticaptiva</name>
    <dbReference type="NCBI Taxonomy" id="2528013"/>
    <lineage>
        <taxon>Bacteria</taxon>
        <taxon>Pseudomonadati</taxon>
        <taxon>Planctomycetota</taxon>
        <taxon>Planctomycetia</taxon>
        <taxon>Pirellulales</taxon>
        <taxon>Pirellulaceae</taxon>
        <taxon>Rubripirellula</taxon>
    </lineage>
</organism>
<dbReference type="AlphaFoldDB" id="A0A5C6EH71"/>
<keyword evidence="2" id="KW-1185">Reference proteome</keyword>
<evidence type="ECO:0000313" key="2">
    <source>
        <dbReference type="Proteomes" id="UP000317977"/>
    </source>
</evidence>
<protein>
    <submittedName>
        <fullName evidence="1">Uncharacterized protein</fullName>
    </submittedName>
</protein>
<reference evidence="1 2" key="1">
    <citation type="submission" date="2019-02" db="EMBL/GenBank/DDBJ databases">
        <title>Deep-cultivation of Planctomycetes and their phenomic and genomic characterization uncovers novel biology.</title>
        <authorList>
            <person name="Wiegand S."/>
            <person name="Jogler M."/>
            <person name="Boedeker C."/>
            <person name="Pinto D."/>
            <person name="Vollmers J."/>
            <person name="Rivas-Marin E."/>
            <person name="Kohn T."/>
            <person name="Peeters S.H."/>
            <person name="Heuer A."/>
            <person name="Rast P."/>
            <person name="Oberbeckmann S."/>
            <person name="Bunk B."/>
            <person name="Jeske O."/>
            <person name="Meyerdierks A."/>
            <person name="Storesund J.E."/>
            <person name="Kallscheuer N."/>
            <person name="Luecker S."/>
            <person name="Lage O.M."/>
            <person name="Pohl T."/>
            <person name="Merkel B.J."/>
            <person name="Hornburger P."/>
            <person name="Mueller R.-W."/>
            <person name="Bruemmer F."/>
            <person name="Labrenz M."/>
            <person name="Spormann A.M."/>
            <person name="Op Den Camp H."/>
            <person name="Overmann J."/>
            <person name="Amann R."/>
            <person name="Jetten M.S.M."/>
            <person name="Mascher T."/>
            <person name="Medema M.H."/>
            <person name="Devos D.P."/>
            <person name="Kaster A.-K."/>
            <person name="Ovreas L."/>
            <person name="Rohde M."/>
            <person name="Galperin M.Y."/>
            <person name="Jogler C."/>
        </authorList>
    </citation>
    <scope>NUCLEOTIDE SEQUENCE [LARGE SCALE GENOMIC DNA]</scope>
    <source>
        <strain evidence="1 2">Poly59</strain>
    </source>
</reference>
<accession>A0A5C6EH71</accession>
<sequence>MKLCERQIVPVSEPIQRGRAKVPVIPFTGHRTAQFCVSQYPKTTSRPRFIGIHPIERLESRFWRTYFSISCWTVLVTKFPPIPRLSIVVPVGRDLATFEKTLISVLENQPEAAEILVCHDGHYDDPFELDGEVRFITGASNSVVDLVAAGALAANGRFVHVLAGGLQATEGWTDSAIEKFEIYDAGVVAPVIRSALDQQILAAGWSDTAGRLCKANASTQNQASAKSRKVIGAYLSASFWRREVIRSVTETCDLRNELDATYAYELMIRAAGWRCELAEQSSILSEEDSVPCDTPSMGRGKRLRAIRSCFYQGGWSVACKASALATLANLLNPSMLSESIGQSLAPTLESKIAKSLRTSDVVPCNVDEVRMIHQLPTVGMAAAVRRAA</sequence>
<gene>
    <name evidence="1" type="ORF">Poly59_47320</name>
</gene>
<dbReference type="InterPro" id="IPR029044">
    <property type="entry name" value="Nucleotide-diphossugar_trans"/>
</dbReference>
<proteinExistence type="predicted"/>
<dbReference type="Gene3D" id="3.90.550.10">
    <property type="entry name" value="Spore Coat Polysaccharide Biosynthesis Protein SpsA, Chain A"/>
    <property type="match status" value="1"/>
</dbReference>
<comment type="caution">
    <text evidence="1">The sequence shown here is derived from an EMBL/GenBank/DDBJ whole genome shotgun (WGS) entry which is preliminary data.</text>
</comment>
<dbReference type="SUPFAM" id="SSF53448">
    <property type="entry name" value="Nucleotide-diphospho-sugar transferases"/>
    <property type="match status" value="1"/>
</dbReference>
<evidence type="ECO:0000313" key="1">
    <source>
        <dbReference type="EMBL" id="TWU47890.1"/>
    </source>
</evidence>
<dbReference type="Proteomes" id="UP000317977">
    <property type="component" value="Unassembled WGS sequence"/>
</dbReference>
<dbReference type="EMBL" id="SJPX01000005">
    <property type="protein sequence ID" value="TWU47890.1"/>
    <property type="molecule type" value="Genomic_DNA"/>
</dbReference>
<name>A0A5C6EH71_9BACT</name>